<feature type="transmembrane region" description="Helical" evidence="10">
    <location>
        <begin position="496"/>
        <end position="522"/>
    </location>
</feature>
<name>A0A517YSI6_9BACT</name>
<dbReference type="CDD" id="cd06437">
    <property type="entry name" value="CESA_CaSu_A2"/>
    <property type="match status" value="1"/>
</dbReference>
<dbReference type="InterPro" id="IPR029044">
    <property type="entry name" value="Nucleotide-diphossugar_trans"/>
</dbReference>
<evidence type="ECO:0000313" key="11">
    <source>
        <dbReference type="EMBL" id="QDU33197.1"/>
    </source>
</evidence>
<dbReference type="GO" id="GO:0016757">
    <property type="term" value="F:glycosyltransferase activity"/>
    <property type="evidence" value="ECO:0007669"/>
    <property type="project" value="UniProtKB-KW"/>
</dbReference>
<dbReference type="EMBL" id="CP036425">
    <property type="protein sequence ID" value="QDU33197.1"/>
    <property type="molecule type" value="Genomic_DNA"/>
</dbReference>
<feature type="compositionally biased region" description="Low complexity" evidence="9">
    <location>
        <begin position="436"/>
        <end position="453"/>
    </location>
</feature>
<evidence type="ECO:0000256" key="3">
    <source>
        <dbReference type="ARBA" id="ARBA00022679"/>
    </source>
</evidence>
<organism evidence="11 12">
    <name type="scientific">Poriferisphaera corsica</name>
    <dbReference type="NCBI Taxonomy" id="2528020"/>
    <lineage>
        <taxon>Bacteria</taxon>
        <taxon>Pseudomonadati</taxon>
        <taxon>Planctomycetota</taxon>
        <taxon>Phycisphaerae</taxon>
        <taxon>Phycisphaerales</taxon>
        <taxon>Phycisphaeraceae</taxon>
        <taxon>Poriferisphaera</taxon>
    </lineage>
</organism>
<sequence length="537" mass="60442">MMLLGQESGTLWEATGWLLTAGYIGLISIISMYGLHRYWLVFLFRKHLRQSKRPGERFEKLPRVTVQLPMFNEEMVAERIIDAACEIDYPSDRLQIQVLDDSTDSSREIAEARCKYWANRGIDIEYLHRIDRVGFKAGALEAGMTSVKGDLIAIFDADFVPPRDFLRKTVHYFTNPTLGMVQCKWGHLNRDDSLLTKGQAIFLDGHFVIEHTARNRSGAWINFNGTAGIWRREAIEAGGGWQHDTLTEDVDLSYRAQLAGWDFLFLPWLDCPAELPPEINSFKSQQHRWTKGSIQTAKKLLPRIFTSNIDLRIKIEAFFHLTAPMVYLYVTLLALLFYPAIYVNLNTTGSGRLTGILLGMTFFALGTVSGGFFYVISQRVQKRGLLSTLALIPMLMAIGIGIAVNNAIAVLEALIGHDSAFVRTPKYNVQSPPLSPSSAPISPPTSHTHISPPQTNKKRFGVIAIPTQKLSICLLEIAMGVYLLECIRLSMIHSRTVVSLPFLILFAAGYWYVGLTSLWWHIQAWRSSRLSMAQTAS</sequence>
<keyword evidence="4 10" id="KW-0812">Transmembrane</keyword>
<evidence type="ECO:0000256" key="8">
    <source>
        <dbReference type="ARBA" id="ARBA00023316"/>
    </source>
</evidence>
<dbReference type="SUPFAM" id="SSF53448">
    <property type="entry name" value="Nucleotide-diphospho-sugar transferases"/>
    <property type="match status" value="1"/>
</dbReference>
<keyword evidence="7 10" id="KW-0472">Membrane</keyword>
<keyword evidence="3 11" id="KW-0808">Transferase</keyword>
<dbReference type="FunFam" id="3.90.550.10:FF:000057">
    <property type="entry name" value="Glycosyltransferase-like protein, family 2"/>
    <property type="match status" value="1"/>
</dbReference>
<keyword evidence="6" id="KW-0333">Golgi apparatus</keyword>
<feature type="transmembrane region" description="Helical" evidence="10">
    <location>
        <begin position="460"/>
        <end position="484"/>
    </location>
</feature>
<reference evidence="11 12" key="1">
    <citation type="submission" date="2019-02" db="EMBL/GenBank/DDBJ databases">
        <title>Deep-cultivation of Planctomycetes and their phenomic and genomic characterization uncovers novel biology.</title>
        <authorList>
            <person name="Wiegand S."/>
            <person name="Jogler M."/>
            <person name="Boedeker C."/>
            <person name="Pinto D."/>
            <person name="Vollmers J."/>
            <person name="Rivas-Marin E."/>
            <person name="Kohn T."/>
            <person name="Peeters S.H."/>
            <person name="Heuer A."/>
            <person name="Rast P."/>
            <person name="Oberbeckmann S."/>
            <person name="Bunk B."/>
            <person name="Jeske O."/>
            <person name="Meyerdierks A."/>
            <person name="Storesund J.E."/>
            <person name="Kallscheuer N."/>
            <person name="Luecker S."/>
            <person name="Lage O.M."/>
            <person name="Pohl T."/>
            <person name="Merkel B.J."/>
            <person name="Hornburger P."/>
            <person name="Mueller R.-W."/>
            <person name="Bruemmer F."/>
            <person name="Labrenz M."/>
            <person name="Spormann A.M."/>
            <person name="Op den Camp H."/>
            <person name="Overmann J."/>
            <person name="Amann R."/>
            <person name="Jetten M.S.M."/>
            <person name="Mascher T."/>
            <person name="Medema M.H."/>
            <person name="Devos D.P."/>
            <person name="Kaster A.-K."/>
            <person name="Ovreas L."/>
            <person name="Rohde M."/>
            <person name="Galperin M.Y."/>
            <person name="Jogler C."/>
        </authorList>
    </citation>
    <scope>NUCLEOTIDE SEQUENCE [LARGE SCALE GENOMIC DNA]</scope>
    <source>
        <strain evidence="11 12">KS4</strain>
    </source>
</reference>
<evidence type="ECO:0000256" key="4">
    <source>
        <dbReference type="ARBA" id="ARBA00022692"/>
    </source>
</evidence>
<feature type="region of interest" description="Disordered" evidence="9">
    <location>
        <begin position="431"/>
        <end position="453"/>
    </location>
</feature>
<feature type="transmembrane region" description="Helical" evidence="10">
    <location>
        <begin position="353"/>
        <end position="376"/>
    </location>
</feature>
<keyword evidence="12" id="KW-1185">Reference proteome</keyword>
<gene>
    <name evidence="11" type="ORF">KS4_12420</name>
</gene>
<evidence type="ECO:0000256" key="9">
    <source>
        <dbReference type="SAM" id="MobiDB-lite"/>
    </source>
</evidence>
<comment type="subcellular location">
    <subcellularLocation>
        <location evidence="1">Golgi apparatus membrane</location>
        <topology evidence="1">Multi-pass membrane protein</topology>
    </subcellularLocation>
</comment>
<dbReference type="Pfam" id="PF13641">
    <property type="entry name" value="Glyco_tranf_2_3"/>
    <property type="match status" value="1"/>
</dbReference>
<dbReference type="Gene3D" id="3.90.550.10">
    <property type="entry name" value="Spore Coat Polysaccharide Biosynthesis Protein SpsA, Chain A"/>
    <property type="match status" value="1"/>
</dbReference>
<keyword evidence="2 11" id="KW-0328">Glycosyltransferase</keyword>
<dbReference type="AlphaFoldDB" id="A0A517YSI6"/>
<accession>A0A517YSI6</accession>
<proteinExistence type="predicted"/>
<dbReference type="KEGG" id="pcor:KS4_12420"/>
<evidence type="ECO:0000256" key="2">
    <source>
        <dbReference type="ARBA" id="ARBA00022676"/>
    </source>
</evidence>
<keyword evidence="5 10" id="KW-1133">Transmembrane helix</keyword>
<evidence type="ECO:0000256" key="10">
    <source>
        <dbReference type="SAM" id="Phobius"/>
    </source>
</evidence>
<feature type="transmembrane region" description="Helical" evidence="10">
    <location>
        <begin position="317"/>
        <end position="341"/>
    </location>
</feature>
<evidence type="ECO:0000256" key="7">
    <source>
        <dbReference type="ARBA" id="ARBA00023136"/>
    </source>
</evidence>
<dbReference type="PANTHER" id="PTHR32044:SF80">
    <property type="entry name" value="XYLOGLUCAN GLYCOSYLTRANSFERASE 2-RELATED"/>
    <property type="match status" value="1"/>
</dbReference>
<evidence type="ECO:0000256" key="5">
    <source>
        <dbReference type="ARBA" id="ARBA00022989"/>
    </source>
</evidence>
<feature type="transmembrane region" description="Helical" evidence="10">
    <location>
        <begin position="20"/>
        <end position="44"/>
    </location>
</feature>
<dbReference type="Proteomes" id="UP000317369">
    <property type="component" value="Chromosome"/>
</dbReference>
<evidence type="ECO:0000313" key="12">
    <source>
        <dbReference type="Proteomes" id="UP000317369"/>
    </source>
</evidence>
<evidence type="ECO:0000256" key="6">
    <source>
        <dbReference type="ARBA" id="ARBA00023034"/>
    </source>
</evidence>
<keyword evidence="8" id="KW-0961">Cell wall biogenesis/degradation</keyword>
<dbReference type="EC" id="2.4.1.-" evidence="11"/>
<dbReference type="RefSeq" id="WP_200761620.1">
    <property type="nucleotide sequence ID" value="NZ_CP036425.1"/>
</dbReference>
<protein>
    <submittedName>
        <fullName evidence="11">Beta-monoglucosyldiacylglycerol synthase</fullName>
        <ecNumber evidence="11">2.4.1.-</ecNumber>
    </submittedName>
</protein>
<dbReference type="GO" id="GO:0071555">
    <property type="term" value="P:cell wall organization"/>
    <property type="evidence" value="ECO:0007669"/>
    <property type="project" value="UniProtKB-KW"/>
</dbReference>
<dbReference type="PANTHER" id="PTHR32044">
    <property type="entry name" value="GLUCOMANNAN 4-BETA-MANNOSYLTRANSFERASE 9"/>
    <property type="match status" value="1"/>
</dbReference>
<feature type="transmembrane region" description="Helical" evidence="10">
    <location>
        <begin position="388"/>
        <end position="411"/>
    </location>
</feature>
<evidence type="ECO:0000256" key="1">
    <source>
        <dbReference type="ARBA" id="ARBA00004653"/>
    </source>
</evidence>